<dbReference type="InterPro" id="IPR007387">
    <property type="entry name" value="TRAP_DctQ"/>
</dbReference>
<feature type="transmembrane region" description="Helical" evidence="9">
    <location>
        <begin position="50"/>
        <end position="68"/>
    </location>
</feature>
<evidence type="ECO:0000256" key="6">
    <source>
        <dbReference type="ARBA" id="ARBA00022989"/>
    </source>
</evidence>
<dbReference type="AlphaFoldDB" id="A0A7M3MHG2"/>
<gene>
    <name evidence="11" type="ORF">DPQ33_06365</name>
</gene>
<comment type="similarity">
    <text evidence="8">Belongs to the TRAP transporter small permease family.</text>
</comment>
<name>A0A7M3MHG2_9BACT</name>
<dbReference type="GO" id="GO:0015740">
    <property type="term" value="P:C4-dicarboxylate transport"/>
    <property type="evidence" value="ECO:0007669"/>
    <property type="project" value="TreeGrafter"/>
</dbReference>
<sequence length="163" mass="17899">MRRLIAIVEGLSNAGALLSVLAMAAIVVLILLEIFVRAAFGSSTQVASEYSGYLMVALCLLGFAYSFREKAFIRINLLVPRLPRVWQRRVEACAGLAGFAITVYVFIYAVSMTYGSWELGMKSDTMAETPFWIPQLAVPLGLAMLGLQLLAFVADRLLKQDDT</sequence>
<evidence type="ECO:0000256" key="8">
    <source>
        <dbReference type="ARBA" id="ARBA00038436"/>
    </source>
</evidence>
<evidence type="ECO:0000259" key="10">
    <source>
        <dbReference type="Pfam" id="PF04290"/>
    </source>
</evidence>
<accession>A0A7M3MHG2</accession>
<keyword evidence="6 9" id="KW-1133">Transmembrane helix</keyword>
<evidence type="ECO:0000313" key="11">
    <source>
        <dbReference type="EMBL" id="TVM18371.1"/>
    </source>
</evidence>
<feature type="domain" description="Tripartite ATP-independent periplasmic transporters DctQ component" evidence="10">
    <location>
        <begin position="26"/>
        <end position="157"/>
    </location>
</feature>
<dbReference type="EMBL" id="QMIE01000004">
    <property type="protein sequence ID" value="TVM18371.1"/>
    <property type="molecule type" value="Genomic_DNA"/>
</dbReference>
<dbReference type="OrthoDB" id="9797534at2"/>
<evidence type="ECO:0000256" key="3">
    <source>
        <dbReference type="ARBA" id="ARBA00022475"/>
    </source>
</evidence>
<dbReference type="Proteomes" id="UP000448292">
    <property type="component" value="Unassembled WGS sequence"/>
</dbReference>
<dbReference type="GO" id="GO:0005886">
    <property type="term" value="C:plasma membrane"/>
    <property type="evidence" value="ECO:0007669"/>
    <property type="project" value="UniProtKB-SubCell"/>
</dbReference>
<evidence type="ECO:0000256" key="7">
    <source>
        <dbReference type="ARBA" id="ARBA00023136"/>
    </source>
</evidence>
<dbReference type="GO" id="GO:0022857">
    <property type="term" value="F:transmembrane transporter activity"/>
    <property type="evidence" value="ECO:0007669"/>
    <property type="project" value="TreeGrafter"/>
</dbReference>
<feature type="transmembrane region" description="Helical" evidence="9">
    <location>
        <begin position="89"/>
        <end position="111"/>
    </location>
</feature>
<evidence type="ECO:0000256" key="1">
    <source>
        <dbReference type="ARBA" id="ARBA00004429"/>
    </source>
</evidence>
<dbReference type="PANTHER" id="PTHR35011">
    <property type="entry name" value="2,3-DIKETO-L-GULONATE TRAP TRANSPORTER SMALL PERMEASE PROTEIN YIAM"/>
    <property type="match status" value="1"/>
</dbReference>
<dbReference type="RefSeq" id="WP_144302374.1">
    <property type="nucleotide sequence ID" value="NZ_QMIE01000004.1"/>
</dbReference>
<evidence type="ECO:0000256" key="5">
    <source>
        <dbReference type="ARBA" id="ARBA00022692"/>
    </source>
</evidence>
<keyword evidence="2" id="KW-0813">Transport</keyword>
<evidence type="ECO:0000256" key="4">
    <source>
        <dbReference type="ARBA" id="ARBA00022519"/>
    </source>
</evidence>
<keyword evidence="4" id="KW-0997">Cell inner membrane</keyword>
<organism evidence="11 12">
    <name type="scientific">Oceanidesulfovibrio indonesiensis</name>
    <dbReference type="NCBI Taxonomy" id="54767"/>
    <lineage>
        <taxon>Bacteria</taxon>
        <taxon>Pseudomonadati</taxon>
        <taxon>Thermodesulfobacteriota</taxon>
        <taxon>Desulfovibrionia</taxon>
        <taxon>Desulfovibrionales</taxon>
        <taxon>Desulfovibrionaceae</taxon>
        <taxon>Oceanidesulfovibrio</taxon>
    </lineage>
</organism>
<evidence type="ECO:0000256" key="2">
    <source>
        <dbReference type="ARBA" id="ARBA00022448"/>
    </source>
</evidence>
<dbReference type="PANTHER" id="PTHR35011:SF10">
    <property type="entry name" value="TRAP TRANSPORTER SMALL PERMEASE PROTEIN"/>
    <property type="match status" value="1"/>
</dbReference>
<keyword evidence="3" id="KW-1003">Cell membrane</keyword>
<keyword evidence="5 9" id="KW-0812">Transmembrane</keyword>
<proteinExistence type="inferred from homology"/>
<evidence type="ECO:0000256" key="9">
    <source>
        <dbReference type="SAM" id="Phobius"/>
    </source>
</evidence>
<keyword evidence="7 9" id="KW-0472">Membrane</keyword>
<protein>
    <submittedName>
        <fullName evidence="11">TRAP transporter small permease</fullName>
    </submittedName>
</protein>
<feature type="transmembrane region" description="Helical" evidence="9">
    <location>
        <begin position="12"/>
        <end position="38"/>
    </location>
</feature>
<comment type="caution">
    <text evidence="11">The sequence shown here is derived from an EMBL/GenBank/DDBJ whole genome shotgun (WGS) entry which is preliminary data.</text>
</comment>
<keyword evidence="12" id="KW-1185">Reference proteome</keyword>
<reference evidence="11 12" key="1">
    <citation type="submission" date="2018-06" db="EMBL/GenBank/DDBJ databases">
        <title>Complete genome of Desulfovibrio indonesiensis P37SLT.</title>
        <authorList>
            <person name="Crispim J.S."/>
            <person name="Vidigal P.M.P."/>
            <person name="Silva L.C.F."/>
            <person name="Laguardia C.N."/>
            <person name="Araujo L.C."/>
            <person name="Dias R.S."/>
            <person name="Sousa M.P."/>
            <person name="Paula S.O."/>
            <person name="Silva C."/>
        </authorList>
    </citation>
    <scope>NUCLEOTIDE SEQUENCE [LARGE SCALE GENOMIC DNA]</scope>
    <source>
        <strain evidence="11 12">P37SLT</strain>
    </source>
</reference>
<dbReference type="Pfam" id="PF04290">
    <property type="entry name" value="DctQ"/>
    <property type="match status" value="1"/>
</dbReference>
<evidence type="ECO:0000313" key="12">
    <source>
        <dbReference type="Proteomes" id="UP000448292"/>
    </source>
</evidence>
<dbReference type="InterPro" id="IPR055348">
    <property type="entry name" value="DctQ"/>
</dbReference>
<feature type="transmembrane region" description="Helical" evidence="9">
    <location>
        <begin position="131"/>
        <end position="154"/>
    </location>
</feature>
<comment type="subcellular location">
    <subcellularLocation>
        <location evidence="1">Cell inner membrane</location>
        <topology evidence="1">Multi-pass membrane protein</topology>
    </subcellularLocation>
</comment>